<sequence length="72" mass="7779">MIIEVLKKPCQGHLCPVFAASFLENFLVKVTFGKLTWVLSLYLQGIGMTEGGADDGGRAAWKALKSVVLVLV</sequence>
<evidence type="ECO:0000313" key="2">
    <source>
        <dbReference type="Proteomes" id="UP001488838"/>
    </source>
</evidence>
<gene>
    <name evidence="1" type="ORF">U0070_018838</name>
</gene>
<name>A0AAW0JTU5_MYOGA</name>
<evidence type="ECO:0000313" key="1">
    <source>
        <dbReference type="EMBL" id="KAK7830330.1"/>
    </source>
</evidence>
<organism evidence="1 2">
    <name type="scientific">Myodes glareolus</name>
    <name type="common">Bank vole</name>
    <name type="synonym">Clethrionomys glareolus</name>
    <dbReference type="NCBI Taxonomy" id="447135"/>
    <lineage>
        <taxon>Eukaryota</taxon>
        <taxon>Metazoa</taxon>
        <taxon>Chordata</taxon>
        <taxon>Craniata</taxon>
        <taxon>Vertebrata</taxon>
        <taxon>Euteleostomi</taxon>
        <taxon>Mammalia</taxon>
        <taxon>Eutheria</taxon>
        <taxon>Euarchontoglires</taxon>
        <taxon>Glires</taxon>
        <taxon>Rodentia</taxon>
        <taxon>Myomorpha</taxon>
        <taxon>Muroidea</taxon>
        <taxon>Cricetidae</taxon>
        <taxon>Arvicolinae</taxon>
        <taxon>Myodes</taxon>
    </lineage>
</organism>
<dbReference type="EMBL" id="JBBHLL010000018">
    <property type="protein sequence ID" value="KAK7830330.1"/>
    <property type="molecule type" value="Genomic_DNA"/>
</dbReference>
<dbReference type="Proteomes" id="UP001488838">
    <property type="component" value="Unassembled WGS sequence"/>
</dbReference>
<accession>A0AAW0JTU5</accession>
<protein>
    <submittedName>
        <fullName evidence="1">Uncharacterized protein</fullName>
    </submittedName>
</protein>
<comment type="caution">
    <text evidence="1">The sequence shown here is derived from an EMBL/GenBank/DDBJ whole genome shotgun (WGS) entry which is preliminary data.</text>
</comment>
<reference evidence="1 2" key="1">
    <citation type="journal article" date="2023" name="bioRxiv">
        <title>Conserved and derived expression patterns and positive selection on dental genes reveal complex evolutionary context of ever-growing rodent molars.</title>
        <authorList>
            <person name="Calamari Z.T."/>
            <person name="Song A."/>
            <person name="Cohen E."/>
            <person name="Akter M."/>
            <person name="Roy R.D."/>
            <person name="Hallikas O."/>
            <person name="Christensen M.M."/>
            <person name="Li P."/>
            <person name="Marangoni P."/>
            <person name="Jernvall J."/>
            <person name="Klein O.D."/>
        </authorList>
    </citation>
    <scope>NUCLEOTIDE SEQUENCE [LARGE SCALE GENOMIC DNA]</scope>
    <source>
        <strain evidence="1">V071</strain>
    </source>
</reference>
<dbReference type="AlphaFoldDB" id="A0AAW0JTU5"/>
<keyword evidence="2" id="KW-1185">Reference proteome</keyword>
<proteinExistence type="predicted"/>